<reference evidence="6 7" key="1">
    <citation type="submission" date="2024-01" db="EMBL/GenBank/DDBJ databases">
        <title>The diversity of rhizobia nodulating Mimosa spp. in eleven states of Brazil covering several biomes is determined by host plant, location, and edaphic factors.</title>
        <authorList>
            <person name="Rouws L."/>
            <person name="Barauna A."/>
            <person name="Beukes C."/>
            <person name="De Faria S.M."/>
            <person name="Gross E."/>
            <person name="Dos Reis Junior F.B."/>
            <person name="Simon M."/>
            <person name="Maluk M."/>
            <person name="Odee D.W."/>
            <person name="Kenicer G."/>
            <person name="Young J.P.W."/>
            <person name="Reis V.M."/>
            <person name="Zilli J."/>
            <person name="James E.K."/>
        </authorList>
    </citation>
    <scope>NUCLEOTIDE SEQUENCE [LARGE SCALE GENOMIC DNA]</scope>
    <source>
        <strain evidence="6 7">JPY164</strain>
    </source>
</reference>
<feature type="domain" description="HTH lysR-type" evidence="5">
    <location>
        <begin position="51"/>
        <end position="108"/>
    </location>
</feature>
<proteinExistence type="inferred from homology"/>
<keyword evidence="4" id="KW-0804">Transcription</keyword>
<evidence type="ECO:0000256" key="4">
    <source>
        <dbReference type="ARBA" id="ARBA00023163"/>
    </source>
</evidence>
<comment type="similarity">
    <text evidence="1">Belongs to the LysR transcriptional regulatory family.</text>
</comment>
<evidence type="ECO:0000256" key="3">
    <source>
        <dbReference type="ARBA" id="ARBA00023125"/>
    </source>
</evidence>
<dbReference type="PANTHER" id="PTHR30126:SF94">
    <property type="entry name" value="LYSR FAMILY TRANSCRIPTIONAL REGULATOR"/>
    <property type="match status" value="1"/>
</dbReference>
<sequence>MLISNLPRPIRGRLATTATAPSLERVPVAVKLMPVLYFRIEIDGARFKVAMRYFQLRAFDAVVREGGFSKAANLLGLTQPAITAQIRNLEEDCKQALFIRTNEGVQPTDAAKPLFELTRQMFAAEEQIEDMVSRATRFQHGSLKLAADGPQVVLQVVAAFRAQYPDIEISVSFGSQREVWDDLLAYRVDAVVIGNARSDARVASIPVARQGMRVLVPGHHPLAAAKSVSLGDLAAYAVIRREAGSNTQRLVDEALRGAGISLPTAMKLGSREAVLEAVRKGLGIGFVLEREIPEGAHCVAIPVEELRDCNIDSVACLHSQRKRGIVQTFLGVAAASAVV</sequence>
<dbReference type="CDD" id="cd05466">
    <property type="entry name" value="PBP2_LTTR_substrate"/>
    <property type="match status" value="1"/>
</dbReference>
<dbReference type="Proteomes" id="UP001390669">
    <property type="component" value="Unassembled WGS sequence"/>
</dbReference>
<dbReference type="Pfam" id="PF00126">
    <property type="entry name" value="HTH_1"/>
    <property type="match status" value="1"/>
</dbReference>
<dbReference type="InterPro" id="IPR005119">
    <property type="entry name" value="LysR_subst-bd"/>
</dbReference>
<dbReference type="PANTHER" id="PTHR30126">
    <property type="entry name" value="HTH-TYPE TRANSCRIPTIONAL REGULATOR"/>
    <property type="match status" value="1"/>
</dbReference>
<evidence type="ECO:0000259" key="5">
    <source>
        <dbReference type="PROSITE" id="PS50931"/>
    </source>
</evidence>
<comment type="caution">
    <text evidence="6">The sequence shown here is derived from an EMBL/GenBank/DDBJ whole genome shotgun (WGS) entry which is preliminary data.</text>
</comment>
<dbReference type="RefSeq" id="WP_406951378.1">
    <property type="nucleotide sequence ID" value="NZ_JAYMRW010000001.1"/>
</dbReference>
<protein>
    <submittedName>
        <fullName evidence="6">LysR family transcriptional regulator</fullName>
    </submittedName>
</protein>
<dbReference type="EMBL" id="JAYMRW010000001">
    <property type="protein sequence ID" value="MEM5446610.1"/>
    <property type="molecule type" value="Genomic_DNA"/>
</dbReference>
<name>A0ABU9S5G3_9BURK</name>
<dbReference type="SUPFAM" id="SSF46785">
    <property type="entry name" value="Winged helix' DNA-binding domain"/>
    <property type="match status" value="1"/>
</dbReference>
<evidence type="ECO:0000256" key="1">
    <source>
        <dbReference type="ARBA" id="ARBA00009437"/>
    </source>
</evidence>
<keyword evidence="7" id="KW-1185">Reference proteome</keyword>
<gene>
    <name evidence="6" type="ORF">VSR33_03795</name>
</gene>
<organism evidence="6 7">
    <name type="scientific">Paraburkholderia guartelaensis</name>
    <dbReference type="NCBI Taxonomy" id="2546446"/>
    <lineage>
        <taxon>Bacteria</taxon>
        <taxon>Pseudomonadati</taxon>
        <taxon>Pseudomonadota</taxon>
        <taxon>Betaproteobacteria</taxon>
        <taxon>Burkholderiales</taxon>
        <taxon>Burkholderiaceae</taxon>
        <taxon>Paraburkholderia</taxon>
    </lineage>
</organism>
<dbReference type="PROSITE" id="PS50931">
    <property type="entry name" value="HTH_LYSR"/>
    <property type="match status" value="1"/>
</dbReference>
<keyword evidence="2" id="KW-0805">Transcription regulation</keyword>
<evidence type="ECO:0000313" key="6">
    <source>
        <dbReference type="EMBL" id="MEM5446610.1"/>
    </source>
</evidence>
<evidence type="ECO:0000256" key="2">
    <source>
        <dbReference type="ARBA" id="ARBA00023015"/>
    </source>
</evidence>
<dbReference type="InterPro" id="IPR000847">
    <property type="entry name" value="LysR_HTH_N"/>
</dbReference>
<dbReference type="PRINTS" id="PR00039">
    <property type="entry name" value="HTHLYSR"/>
</dbReference>
<accession>A0ABU9S5G3</accession>
<dbReference type="Gene3D" id="3.40.190.290">
    <property type="match status" value="1"/>
</dbReference>
<dbReference type="SUPFAM" id="SSF53850">
    <property type="entry name" value="Periplasmic binding protein-like II"/>
    <property type="match status" value="1"/>
</dbReference>
<dbReference type="InterPro" id="IPR036390">
    <property type="entry name" value="WH_DNA-bd_sf"/>
</dbReference>
<keyword evidence="3" id="KW-0238">DNA-binding</keyword>
<dbReference type="Pfam" id="PF03466">
    <property type="entry name" value="LysR_substrate"/>
    <property type="match status" value="1"/>
</dbReference>
<dbReference type="InterPro" id="IPR036388">
    <property type="entry name" value="WH-like_DNA-bd_sf"/>
</dbReference>
<evidence type="ECO:0000313" key="7">
    <source>
        <dbReference type="Proteomes" id="UP001390669"/>
    </source>
</evidence>
<dbReference type="Gene3D" id="1.10.10.10">
    <property type="entry name" value="Winged helix-like DNA-binding domain superfamily/Winged helix DNA-binding domain"/>
    <property type="match status" value="1"/>
</dbReference>